<accession>A0A9X4KMD8</accession>
<evidence type="ECO:0000313" key="1">
    <source>
        <dbReference type="EMBL" id="MDG0794651.1"/>
    </source>
</evidence>
<protein>
    <submittedName>
        <fullName evidence="1">Uncharacterized protein</fullName>
    </submittedName>
</protein>
<sequence length="131" mass="15277">MDNQTDKYYDSQERHSSVRETYYVSVSAGTITKEENHTTDQLSLFATDREIDQLMALLAKRSQTDDLTSLRGIIPYKSADHDPATDKYNEQMLDIYRTIFRIGTEETRRHLIHMDILNVLKDPDTHLPGYH</sequence>
<dbReference type="Proteomes" id="UP001153387">
    <property type="component" value="Unassembled WGS sequence"/>
</dbReference>
<evidence type="ECO:0000313" key="2">
    <source>
        <dbReference type="Proteomes" id="UP001153387"/>
    </source>
</evidence>
<gene>
    <name evidence="1" type="ORF">OMP38_30280</name>
</gene>
<dbReference type="AlphaFoldDB" id="A0A9X4KMD8"/>
<name>A0A9X4KMD8_9BACL</name>
<keyword evidence="2" id="KW-1185">Reference proteome</keyword>
<dbReference type="RefSeq" id="WP_277568377.1">
    <property type="nucleotide sequence ID" value="NZ_JAPDHZ010000006.1"/>
</dbReference>
<comment type="caution">
    <text evidence="1">The sequence shown here is derived from an EMBL/GenBank/DDBJ whole genome shotgun (WGS) entry which is preliminary data.</text>
</comment>
<dbReference type="EMBL" id="JAPDHZ010000006">
    <property type="protein sequence ID" value="MDG0794651.1"/>
    <property type="molecule type" value="Genomic_DNA"/>
</dbReference>
<organism evidence="1 2">
    <name type="scientific">Cohnella ginsengisoli</name>
    <dbReference type="NCBI Taxonomy" id="425004"/>
    <lineage>
        <taxon>Bacteria</taxon>
        <taxon>Bacillati</taxon>
        <taxon>Bacillota</taxon>
        <taxon>Bacilli</taxon>
        <taxon>Bacillales</taxon>
        <taxon>Paenibacillaceae</taxon>
        <taxon>Cohnella</taxon>
    </lineage>
</organism>
<proteinExistence type="predicted"/>
<reference evidence="1 2" key="1">
    <citation type="submission" date="2022-10" db="EMBL/GenBank/DDBJ databases">
        <title>Comparative genomic analysis of Cohnella hashimotonis sp. nov., isolated from the International Space Station.</title>
        <authorList>
            <person name="Simpson A."/>
            <person name="Venkateswaran K."/>
        </authorList>
    </citation>
    <scope>NUCLEOTIDE SEQUENCE [LARGE SCALE GENOMIC DNA]</scope>
    <source>
        <strain evidence="1 2">DSM 18997</strain>
    </source>
</reference>